<organism evidence="1 2">
    <name type="scientific">Butyricimonas virosa</name>
    <dbReference type="NCBI Taxonomy" id="544645"/>
    <lineage>
        <taxon>Bacteria</taxon>
        <taxon>Pseudomonadati</taxon>
        <taxon>Bacteroidota</taxon>
        <taxon>Bacteroidia</taxon>
        <taxon>Bacteroidales</taxon>
        <taxon>Odoribacteraceae</taxon>
        <taxon>Butyricimonas</taxon>
    </lineage>
</organism>
<reference evidence="1" key="2">
    <citation type="submission" date="2021-09" db="EMBL/GenBank/DDBJ databases">
        <authorList>
            <person name="Gilroy R."/>
        </authorList>
    </citation>
    <scope>NUCLEOTIDE SEQUENCE</scope>
    <source>
        <strain evidence="1">6966</strain>
    </source>
</reference>
<dbReference type="EMBL" id="DYVS01000023">
    <property type="protein sequence ID" value="HJF69347.1"/>
    <property type="molecule type" value="Genomic_DNA"/>
</dbReference>
<evidence type="ECO:0000313" key="2">
    <source>
        <dbReference type="Proteomes" id="UP000742098"/>
    </source>
</evidence>
<name>A0A921H316_9BACT</name>
<dbReference type="PANTHER" id="PTHR36436">
    <property type="entry name" value="SLL5081 PROTEIN"/>
    <property type="match status" value="1"/>
</dbReference>
<proteinExistence type="predicted"/>
<comment type="caution">
    <text evidence="1">The sequence shown here is derived from an EMBL/GenBank/DDBJ whole genome shotgun (WGS) entry which is preliminary data.</text>
</comment>
<dbReference type="SUPFAM" id="SSF103032">
    <property type="entry name" value="Hypothetical protein YwqG"/>
    <property type="match status" value="1"/>
</dbReference>
<evidence type="ECO:0000313" key="1">
    <source>
        <dbReference type="EMBL" id="HJF69347.1"/>
    </source>
</evidence>
<dbReference type="Proteomes" id="UP000742098">
    <property type="component" value="Unassembled WGS sequence"/>
</dbReference>
<feature type="non-terminal residue" evidence="1">
    <location>
        <position position="176"/>
    </location>
</feature>
<dbReference type="InterPro" id="IPR015315">
    <property type="entry name" value="DUF1963"/>
</dbReference>
<dbReference type="AlphaFoldDB" id="A0A921H316"/>
<reference evidence="1" key="1">
    <citation type="journal article" date="2021" name="PeerJ">
        <title>Extensive microbial diversity within the chicken gut microbiome revealed by metagenomics and culture.</title>
        <authorList>
            <person name="Gilroy R."/>
            <person name="Ravi A."/>
            <person name="Getino M."/>
            <person name="Pursley I."/>
            <person name="Horton D.L."/>
            <person name="Alikhan N.F."/>
            <person name="Baker D."/>
            <person name="Gharbi K."/>
            <person name="Hall N."/>
            <person name="Watson M."/>
            <person name="Adriaenssens E.M."/>
            <person name="Foster-Nyarko E."/>
            <person name="Jarju S."/>
            <person name="Secka A."/>
            <person name="Antonio M."/>
            <person name="Oren A."/>
            <person name="Chaudhuri R.R."/>
            <person name="La Ragione R."/>
            <person name="Hildebrand F."/>
            <person name="Pallen M.J."/>
        </authorList>
    </citation>
    <scope>NUCLEOTIDE SEQUENCE</scope>
    <source>
        <strain evidence="1">6966</strain>
    </source>
</reference>
<dbReference type="Gene3D" id="2.30.320.10">
    <property type="entry name" value="YwqG-like"/>
    <property type="match status" value="1"/>
</dbReference>
<dbReference type="PANTHER" id="PTHR36436:SF6">
    <property type="entry name" value="SLL5081 PROTEIN"/>
    <property type="match status" value="1"/>
</dbReference>
<gene>
    <name evidence="1" type="ORF">K8V05_01160</name>
</gene>
<accession>A0A921H316</accession>
<sequence length="176" mass="19124">MGFFNKIFGGGGNEGKKETSADRMLRIIKEKTMTECVTLIPEKGTTKPWESKIGGVPYMPKGFDYPYEEVGSTVVTEGQAPVMAANVAAGPFAGLDGSTAAAMPSAASGETVEQVEERKLLPLRFLAQVNFSEMPPLEGFPTKGILQFYIAGENVHGLNFENPEEQKGFRVIYHEV</sequence>
<protein>
    <submittedName>
        <fullName evidence="1">DUF1963 domain-containing protein</fullName>
    </submittedName>
</protein>
<dbReference type="Pfam" id="PF09234">
    <property type="entry name" value="DUF1963"/>
    <property type="match status" value="1"/>
</dbReference>
<dbReference type="InterPro" id="IPR035948">
    <property type="entry name" value="YwqG-like_sf"/>
</dbReference>